<dbReference type="AlphaFoldDB" id="A0A1Y2IJ04"/>
<keyword evidence="4 8" id="KW-0028">Amino-acid biosynthesis</keyword>
<evidence type="ECO:0000256" key="3">
    <source>
        <dbReference type="ARBA" id="ARBA00013085"/>
    </source>
</evidence>
<dbReference type="CDD" id="cd12110">
    <property type="entry name" value="PHP_HisPPase_Hisj_like"/>
    <property type="match status" value="1"/>
</dbReference>
<accession>A0A1Y2IJ04</accession>
<dbReference type="InterPro" id="IPR016195">
    <property type="entry name" value="Pol/histidinol_Pase-like"/>
</dbReference>
<evidence type="ECO:0000256" key="8">
    <source>
        <dbReference type="RuleBase" id="RU366003"/>
    </source>
</evidence>
<keyword evidence="11" id="KW-1185">Reference proteome</keyword>
<dbReference type="SUPFAM" id="SSF89550">
    <property type="entry name" value="PHP domain-like"/>
    <property type="match status" value="1"/>
</dbReference>
<dbReference type="InterPro" id="IPR010140">
    <property type="entry name" value="Histidinol_P_phosphatase_HisJ"/>
</dbReference>
<evidence type="ECO:0000313" key="11">
    <source>
        <dbReference type="Proteomes" id="UP000193067"/>
    </source>
</evidence>
<dbReference type="PANTHER" id="PTHR21039:SF0">
    <property type="entry name" value="HISTIDINOL-PHOSPHATASE"/>
    <property type="match status" value="1"/>
</dbReference>
<feature type="domain" description="PHP" evidence="9">
    <location>
        <begin position="5"/>
        <end position="231"/>
    </location>
</feature>
<name>A0A1Y2IJ04_TRAC3</name>
<evidence type="ECO:0000256" key="1">
    <source>
        <dbReference type="ARBA" id="ARBA00004970"/>
    </source>
</evidence>
<evidence type="ECO:0000256" key="2">
    <source>
        <dbReference type="ARBA" id="ARBA00009152"/>
    </source>
</evidence>
<dbReference type="OrthoDB" id="5957391at2759"/>
<comment type="similarity">
    <text evidence="2 8">Belongs to the PHP hydrolase family. HisK subfamily.</text>
</comment>
<dbReference type="GO" id="GO:0005737">
    <property type="term" value="C:cytoplasm"/>
    <property type="evidence" value="ECO:0007669"/>
    <property type="project" value="TreeGrafter"/>
</dbReference>
<evidence type="ECO:0000313" key="10">
    <source>
        <dbReference type="EMBL" id="OSD01108.1"/>
    </source>
</evidence>
<dbReference type="EMBL" id="KZ084113">
    <property type="protein sequence ID" value="OSD01108.1"/>
    <property type="molecule type" value="Genomic_DNA"/>
</dbReference>
<evidence type="ECO:0000256" key="4">
    <source>
        <dbReference type="ARBA" id="ARBA00022605"/>
    </source>
</evidence>
<evidence type="ECO:0000256" key="7">
    <source>
        <dbReference type="ARBA" id="ARBA00049158"/>
    </source>
</evidence>
<reference evidence="10 11" key="1">
    <citation type="journal article" date="2015" name="Biotechnol. Biofuels">
        <title>Enhanced degradation of softwood versus hardwood by the white-rot fungus Pycnoporus coccineus.</title>
        <authorList>
            <person name="Couturier M."/>
            <person name="Navarro D."/>
            <person name="Chevret D."/>
            <person name="Henrissat B."/>
            <person name="Piumi F."/>
            <person name="Ruiz-Duenas F.J."/>
            <person name="Martinez A.T."/>
            <person name="Grigoriev I.V."/>
            <person name="Riley R."/>
            <person name="Lipzen A."/>
            <person name="Berrin J.G."/>
            <person name="Master E.R."/>
            <person name="Rosso M.N."/>
        </authorList>
    </citation>
    <scope>NUCLEOTIDE SEQUENCE [LARGE SCALE GENOMIC DNA]</scope>
    <source>
        <strain evidence="10 11">BRFM310</strain>
    </source>
</reference>
<dbReference type="UniPathway" id="UPA00031">
    <property type="reaction ID" value="UER00013"/>
</dbReference>
<comment type="pathway">
    <text evidence="1 8">Amino-acid biosynthesis; L-histidine biosynthesis; L-histidine from 5-phospho-alpha-D-ribose 1-diphosphate: step 8/9.</text>
</comment>
<sequence>MPHSHHSHSGEFCKHAAGTLEEVVLEAIRQGFETFGLTEHVPRYRAEDLYPEEAGMPPDALRAQFTAFLAEAHRLKATYADRITLLVGAETEYITPADLDALDALLRPGSATGAQIEFLVGSVHHVNGVPIDFDRATYERALETCRPPSSSSSESSPSTTDHATLEAFLCAYLDAQHALLARLRPELVGHLDLCRLYTPTLRFADFPAAHARLRRNVALAVSYGAVFELNAAAFRKGWDSAYPGADVVEVILQAGGRFVLSDDSHGPHAVGLNYHRIPAYARRVGITELWVLERARGEERNAAGRAVVPRRVEGDWLEHPFWRRTAGNGDEDARARTAA</sequence>
<gene>
    <name evidence="10" type="ORF">PYCCODRAFT_1369984</name>
</gene>
<dbReference type="Pfam" id="PF02811">
    <property type="entry name" value="PHP"/>
    <property type="match status" value="1"/>
</dbReference>
<proteinExistence type="inferred from homology"/>
<evidence type="ECO:0000259" key="9">
    <source>
        <dbReference type="Pfam" id="PF02811"/>
    </source>
</evidence>
<keyword evidence="5 8" id="KW-0378">Hydrolase</keyword>
<dbReference type="EC" id="3.1.3.15" evidence="3 8"/>
<dbReference type="GO" id="GO:0000105">
    <property type="term" value="P:L-histidine biosynthetic process"/>
    <property type="evidence" value="ECO:0007669"/>
    <property type="project" value="UniProtKB-UniRule"/>
</dbReference>
<dbReference type="STRING" id="1353009.A0A1Y2IJ04"/>
<dbReference type="Proteomes" id="UP000193067">
    <property type="component" value="Unassembled WGS sequence"/>
</dbReference>
<organism evidence="10 11">
    <name type="scientific">Trametes coccinea (strain BRFM310)</name>
    <name type="common">Pycnoporus coccineus</name>
    <dbReference type="NCBI Taxonomy" id="1353009"/>
    <lineage>
        <taxon>Eukaryota</taxon>
        <taxon>Fungi</taxon>
        <taxon>Dikarya</taxon>
        <taxon>Basidiomycota</taxon>
        <taxon>Agaricomycotina</taxon>
        <taxon>Agaricomycetes</taxon>
        <taxon>Polyporales</taxon>
        <taxon>Polyporaceae</taxon>
        <taxon>Trametes</taxon>
    </lineage>
</organism>
<dbReference type="GO" id="GO:0004401">
    <property type="term" value="F:histidinol-phosphatase activity"/>
    <property type="evidence" value="ECO:0007669"/>
    <property type="project" value="UniProtKB-UniRule"/>
</dbReference>
<dbReference type="InterPro" id="IPR004013">
    <property type="entry name" value="PHP_dom"/>
</dbReference>
<keyword evidence="6 8" id="KW-0368">Histidine biosynthesis</keyword>
<dbReference type="Gene3D" id="3.20.20.140">
    <property type="entry name" value="Metal-dependent hydrolases"/>
    <property type="match status" value="1"/>
</dbReference>
<dbReference type="PANTHER" id="PTHR21039">
    <property type="entry name" value="HISTIDINOL PHOSPHATASE-RELATED"/>
    <property type="match status" value="1"/>
</dbReference>
<protein>
    <recommendedName>
        <fullName evidence="3 8">Histidinol-phosphatase</fullName>
        <shortName evidence="8">HolPase</shortName>
        <ecNumber evidence="3 8">3.1.3.15</ecNumber>
    </recommendedName>
</protein>
<comment type="catalytic activity">
    <reaction evidence="7 8">
        <text>L-histidinol phosphate + H2O = L-histidinol + phosphate</text>
        <dbReference type="Rhea" id="RHEA:14465"/>
        <dbReference type="ChEBI" id="CHEBI:15377"/>
        <dbReference type="ChEBI" id="CHEBI:43474"/>
        <dbReference type="ChEBI" id="CHEBI:57699"/>
        <dbReference type="ChEBI" id="CHEBI:57980"/>
        <dbReference type="EC" id="3.1.3.15"/>
    </reaction>
</comment>
<evidence type="ECO:0000256" key="5">
    <source>
        <dbReference type="ARBA" id="ARBA00022801"/>
    </source>
</evidence>
<evidence type="ECO:0000256" key="6">
    <source>
        <dbReference type="ARBA" id="ARBA00023102"/>
    </source>
</evidence>
<dbReference type="NCBIfam" id="TIGR01856">
    <property type="entry name" value="hisJ_fam"/>
    <property type="match status" value="1"/>
</dbReference>